<evidence type="ECO:0000256" key="1">
    <source>
        <dbReference type="SAM" id="MobiDB-lite"/>
    </source>
</evidence>
<organism evidence="3 4">
    <name type="scientific">Nesidiocoris tenuis</name>
    <dbReference type="NCBI Taxonomy" id="355587"/>
    <lineage>
        <taxon>Eukaryota</taxon>
        <taxon>Metazoa</taxon>
        <taxon>Ecdysozoa</taxon>
        <taxon>Arthropoda</taxon>
        <taxon>Hexapoda</taxon>
        <taxon>Insecta</taxon>
        <taxon>Pterygota</taxon>
        <taxon>Neoptera</taxon>
        <taxon>Paraneoptera</taxon>
        <taxon>Hemiptera</taxon>
        <taxon>Heteroptera</taxon>
        <taxon>Panheteroptera</taxon>
        <taxon>Cimicomorpha</taxon>
        <taxon>Miridae</taxon>
        <taxon>Dicyphina</taxon>
        <taxon>Nesidiocoris</taxon>
    </lineage>
</organism>
<reference evidence="3 4" key="1">
    <citation type="submission" date="2020-02" db="EMBL/GenBank/DDBJ databases">
        <authorList>
            <person name="Ferguson B K."/>
        </authorList>
    </citation>
    <scope>NUCLEOTIDE SEQUENCE [LARGE SCALE GENOMIC DNA]</scope>
</reference>
<accession>A0A6H5FV85</accession>
<evidence type="ECO:0000313" key="3">
    <source>
        <dbReference type="EMBL" id="CAA9993061.1"/>
    </source>
</evidence>
<gene>
    <name evidence="2" type="ORF">NTEN_LOCUS47</name>
    <name evidence="3" type="ORF">NTEN_LOCUS48</name>
</gene>
<name>A0A6H5FV85_9HEMI</name>
<protein>
    <submittedName>
        <fullName evidence="3">Uncharacterized protein</fullName>
    </submittedName>
</protein>
<dbReference type="EMBL" id="CADCXU010000083">
    <property type="protein sequence ID" value="CAA9993060.1"/>
    <property type="molecule type" value="Genomic_DNA"/>
</dbReference>
<dbReference type="AlphaFoldDB" id="A0A6H5FV85"/>
<feature type="region of interest" description="Disordered" evidence="1">
    <location>
        <begin position="1"/>
        <end position="57"/>
    </location>
</feature>
<keyword evidence="4" id="KW-1185">Reference proteome</keyword>
<sequence length="57" mass="6010">MGPLPGISSPPSQESVEGRPRAGIRGVLSSESLQESRTGGADTPLYEEQSRLVKRAS</sequence>
<feature type="non-terminal residue" evidence="3">
    <location>
        <position position="57"/>
    </location>
</feature>
<proteinExistence type="predicted"/>
<dbReference type="Proteomes" id="UP000479000">
    <property type="component" value="Unassembled WGS sequence"/>
</dbReference>
<evidence type="ECO:0000313" key="4">
    <source>
        <dbReference type="Proteomes" id="UP000479000"/>
    </source>
</evidence>
<evidence type="ECO:0000313" key="2">
    <source>
        <dbReference type="EMBL" id="CAA9993060.1"/>
    </source>
</evidence>
<dbReference type="EMBL" id="CADCXU010000084">
    <property type="protein sequence ID" value="CAA9993061.1"/>
    <property type="molecule type" value="Genomic_DNA"/>
</dbReference>